<evidence type="ECO:0000256" key="3">
    <source>
        <dbReference type="ARBA" id="ARBA00023134"/>
    </source>
</evidence>
<keyword evidence="3 4" id="KW-0342">GTP-binding</keyword>
<evidence type="ECO:0000259" key="6">
    <source>
        <dbReference type="Pfam" id="PF22740"/>
    </source>
</evidence>
<name>A0A919DAE6_9GAMM</name>
<evidence type="ECO:0000256" key="2">
    <source>
        <dbReference type="ARBA" id="ARBA00022840"/>
    </source>
</evidence>
<sequence length="296" mass="32784">MSAPAEAMPAPPLVVVTGMSGSGKSVALNTFEDLGYYCVDNLPAELLPQFVQGVLSAEQVAAPKLAVGIDVRNRYSDLSHIADWLSAVGRLGPDPRLLFFDARDEMLIRRYADTRRRHPLSQLGLSLADAIALERQVLRPVRQIADAVIDTSDLNVHQLRRLVITEFGIGGSAQMSLLFESFAYRYGVPADADFVFDARGLPNPHWDKTLRPLSGRDAAVREFLQAQPDVNLFADQIAAFLDTWLPRMRAEGNRSYATVAIGCTGGRHRSVYLAERLAEHARQQGWEEVAVHHREL</sequence>
<keyword evidence="1 4" id="KW-0547">Nucleotide-binding</keyword>
<dbReference type="Pfam" id="PF22740">
    <property type="entry name" value="PapZ_C"/>
    <property type="match status" value="1"/>
</dbReference>
<evidence type="ECO:0000313" key="7">
    <source>
        <dbReference type="EMBL" id="GHE32052.1"/>
    </source>
</evidence>
<dbReference type="GO" id="GO:0005524">
    <property type="term" value="F:ATP binding"/>
    <property type="evidence" value="ECO:0007669"/>
    <property type="project" value="UniProtKB-UniRule"/>
</dbReference>
<protein>
    <submittedName>
        <fullName evidence="7">Nucleotide-binding protein</fullName>
    </submittedName>
</protein>
<dbReference type="Pfam" id="PF03668">
    <property type="entry name" value="RapZ-like_N"/>
    <property type="match status" value="1"/>
</dbReference>
<evidence type="ECO:0000313" key="8">
    <source>
        <dbReference type="Proteomes" id="UP000636453"/>
    </source>
</evidence>
<evidence type="ECO:0000256" key="1">
    <source>
        <dbReference type="ARBA" id="ARBA00022741"/>
    </source>
</evidence>
<dbReference type="HAMAP" id="MF_00636">
    <property type="entry name" value="RapZ_like"/>
    <property type="match status" value="1"/>
</dbReference>
<feature type="binding site" evidence="4">
    <location>
        <begin position="70"/>
        <end position="73"/>
    </location>
    <ligand>
        <name>GTP</name>
        <dbReference type="ChEBI" id="CHEBI:37565"/>
    </ligand>
</feature>
<comment type="caution">
    <text evidence="7">The sequence shown here is derived from an EMBL/GenBank/DDBJ whole genome shotgun (WGS) entry which is preliminary data.</text>
</comment>
<dbReference type="InterPro" id="IPR027417">
    <property type="entry name" value="P-loop_NTPase"/>
</dbReference>
<dbReference type="PIRSF" id="PIRSF005052">
    <property type="entry name" value="P-loopkin"/>
    <property type="match status" value="1"/>
</dbReference>
<dbReference type="InterPro" id="IPR053931">
    <property type="entry name" value="RapZ_C"/>
</dbReference>
<accession>A0A919DAE6</accession>
<dbReference type="Proteomes" id="UP000636453">
    <property type="component" value="Unassembled WGS sequence"/>
</dbReference>
<keyword evidence="2 4" id="KW-0067">ATP-binding</keyword>
<reference evidence="7" key="2">
    <citation type="submission" date="2020-09" db="EMBL/GenBank/DDBJ databases">
        <authorList>
            <person name="Sun Q."/>
            <person name="Kim S."/>
        </authorList>
    </citation>
    <scope>NUCLEOTIDE SEQUENCE</scope>
    <source>
        <strain evidence="7">KCTC 32020</strain>
    </source>
</reference>
<evidence type="ECO:0000256" key="4">
    <source>
        <dbReference type="HAMAP-Rule" id="MF_00636"/>
    </source>
</evidence>
<keyword evidence="8" id="KW-1185">Reference proteome</keyword>
<dbReference type="PANTHER" id="PTHR30448:SF0">
    <property type="entry name" value="RNASE ADAPTER PROTEIN RAPZ"/>
    <property type="match status" value="1"/>
</dbReference>
<feature type="domain" description="RapZ-like N-terminal" evidence="5">
    <location>
        <begin position="13"/>
        <end position="167"/>
    </location>
</feature>
<feature type="domain" description="RapZ C-terminal" evidence="6">
    <location>
        <begin position="175"/>
        <end position="296"/>
    </location>
</feature>
<dbReference type="EMBL" id="BNCF01000005">
    <property type="protein sequence ID" value="GHE32052.1"/>
    <property type="molecule type" value="Genomic_DNA"/>
</dbReference>
<gene>
    <name evidence="7" type="ORF">GCM10007167_12580</name>
</gene>
<dbReference type="InterPro" id="IPR005337">
    <property type="entry name" value="RapZ-like"/>
</dbReference>
<proteinExistence type="inferred from homology"/>
<evidence type="ECO:0000259" key="5">
    <source>
        <dbReference type="Pfam" id="PF03668"/>
    </source>
</evidence>
<dbReference type="SUPFAM" id="SSF52540">
    <property type="entry name" value="P-loop containing nucleoside triphosphate hydrolases"/>
    <property type="match status" value="1"/>
</dbReference>
<organism evidence="7 8">
    <name type="scientific">Vulcaniibacterium thermophilum</name>
    <dbReference type="NCBI Taxonomy" id="1169913"/>
    <lineage>
        <taxon>Bacteria</taxon>
        <taxon>Pseudomonadati</taxon>
        <taxon>Pseudomonadota</taxon>
        <taxon>Gammaproteobacteria</taxon>
        <taxon>Lysobacterales</taxon>
        <taxon>Lysobacteraceae</taxon>
        <taxon>Vulcaniibacterium</taxon>
    </lineage>
</organism>
<dbReference type="PANTHER" id="PTHR30448">
    <property type="entry name" value="RNASE ADAPTER PROTEIN RAPZ"/>
    <property type="match status" value="1"/>
</dbReference>
<dbReference type="NCBIfam" id="NF003828">
    <property type="entry name" value="PRK05416.1"/>
    <property type="match status" value="1"/>
</dbReference>
<reference evidence="7" key="1">
    <citation type="journal article" date="2014" name="Int. J. Syst. Evol. Microbiol.">
        <title>Complete genome sequence of Corynebacterium casei LMG S-19264T (=DSM 44701T), isolated from a smear-ripened cheese.</title>
        <authorList>
            <consortium name="US DOE Joint Genome Institute (JGI-PGF)"/>
            <person name="Walter F."/>
            <person name="Albersmeier A."/>
            <person name="Kalinowski J."/>
            <person name="Ruckert C."/>
        </authorList>
    </citation>
    <scope>NUCLEOTIDE SEQUENCE</scope>
    <source>
        <strain evidence="7">KCTC 32020</strain>
    </source>
</reference>
<dbReference type="AlphaFoldDB" id="A0A919DAE6"/>
<dbReference type="GO" id="GO:0005525">
    <property type="term" value="F:GTP binding"/>
    <property type="evidence" value="ECO:0007669"/>
    <property type="project" value="UniProtKB-UniRule"/>
</dbReference>
<dbReference type="InterPro" id="IPR053930">
    <property type="entry name" value="RapZ-like_N"/>
</dbReference>
<feature type="binding site" evidence="4">
    <location>
        <begin position="18"/>
        <end position="25"/>
    </location>
    <ligand>
        <name>ATP</name>
        <dbReference type="ChEBI" id="CHEBI:30616"/>
    </ligand>
</feature>